<dbReference type="EMBL" id="WKJJ01000024">
    <property type="protein sequence ID" value="MRV75820.1"/>
    <property type="molecule type" value="Genomic_DNA"/>
</dbReference>
<dbReference type="Gene3D" id="3.40.50.720">
    <property type="entry name" value="NAD(P)-binding Rossmann-like Domain"/>
    <property type="match status" value="1"/>
</dbReference>
<dbReference type="AlphaFoldDB" id="A0A7X2ITH1"/>
<dbReference type="RefSeq" id="WP_154380727.1">
    <property type="nucleotide sequence ID" value="NZ_WKJJ01000024.1"/>
</dbReference>
<feature type="domain" description="NAD-dependent epimerase/dehydratase" evidence="3">
    <location>
        <begin position="33"/>
        <end position="278"/>
    </location>
</feature>
<keyword evidence="5" id="KW-1185">Reference proteome</keyword>
<dbReference type="PANTHER" id="PTHR43000">
    <property type="entry name" value="DTDP-D-GLUCOSE 4,6-DEHYDRATASE-RELATED"/>
    <property type="match status" value="1"/>
</dbReference>
<comment type="pathway">
    <text evidence="1">Bacterial outer membrane biogenesis; LPS O-antigen biosynthesis.</text>
</comment>
<dbReference type="Pfam" id="PF01370">
    <property type="entry name" value="Epimerase"/>
    <property type="match status" value="1"/>
</dbReference>
<sequence>MTHPTSTWTLSQDLDQILTDTATLWPELDGARIFLTGGTGFIGCWLLETLRHAVLQGQAKLHVTVLTRNAAAFRAKAPHLADFPSFELVEGDIGSLQALQQPLTHIIHAATDASADLNENNPLRMYDTIVDGTRRVLELATRHPGVRVLFLSSGAVYGQQPWELAGVPETYAGSPDPTVPRNAYGEAKRAAEMLCAIYHKQFNVQVTTVRIFTLLGPYLALGIHFAAGNFIRNAMDGLPVTVNGNGKPCRSYLYAGDLTTWLLHLLQKGQAGRAYNAGSERSVSIAELAERVSAVLAKGEYTVLGAADQGWNPGRYVPDTSRIRSELGVRETVSLDQAIYRTAMWHGWQPQQ</sequence>
<comment type="similarity">
    <text evidence="2">Belongs to the NAD(P)-dependent epimerase/dehydratase family.</text>
</comment>
<dbReference type="SUPFAM" id="SSF51735">
    <property type="entry name" value="NAD(P)-binding Rossmann-fold domains"/>
    <property type="match status" value="1"/>
</dbReference>
<evidence type="ECO:0000259" key="3">
    <source>
        <dbReference type="Pfam" id="PF01370"/>
    </source>
</evidence>
<gene>
    <name evidence="4" type="ORF">GJ700_29320</name>
</gene>
<proteinExistence type="inferred from homology"/>
<evidence type="ECO:0000313" key="5">
    <source>
        <dbReference type="Proteomes" id="UP000446768"/>
    </source>
</evidence>
<dbReference type="InterPro" id="IPR036291">
    <property type="entry name" value="NAD(P)-bd_dom_sf"/>
</dbReference>
<evidence type="ECO:0000256" key="2">
    <source>
        <dbReference type="ARBA" id="ARBA00007637"/>
    </source>
</evidence>
<comment type="caution">
    <text evidence="4">The sequence shown here is derived from an EMBL/GenBank/DDBJ whole genome shotgun (WGS) entry which is preliminary data.</text>
</comment>
<accession>A0A7X2ITH1</accession>
<organism evidence="4 5">
    <name type="scientific">Pseudoduganella rivuli</name>
    <dbReference type="NCBI Taxonomy" id="2666085"/>
    <lineage>
        <taxon>Bacteria</taxon>
        <taxon>Pseudomonadati</taxon>
        <taxon>Pseudomonadota</taxon>
        <taxon>Betaproteobacteria</taxon>
        <taxon>Burkholderiales</taxon>
        <taxon>Oxalobacteraceae</taxon>
        <taxon>Telluria group</taxon>
        <taxon>Pseudoduganella</taxon>
    </lineage>
</organism>
<dbReference type="InterPro" id="IPR001509">
    <property type="entry name" value="Epimerase_deHydtase"/>
</dbReference>
<dbReference type="Proteomes" id="UP000446768">
    <property type="component" value="Unassembled WGS sequence"/>
</dbReference>
<evidence type="ECO:0000313" key="4">
    <source>
        <dbReference type="EMBL" id="MRV75820.1"/>
    </source>
</evidence>
<evidence type="ECO:0000256" key="1">
    <source>
        <dbReference type="ARBA" id="ARBA00005125"/>
    </source>
</evidence>
<reference evidence="4 5" key="1">
    <citation type="submission" date="2019-11" db="EMBL/GenBank/DDBJ databases">
        <title>Novel species isolated from a subtropical stream in China.</title>
        <authorList>
            <person name="Lu H."/>
        </authorList>
    </citation>
    <scope>NUCLEOTIDE SEQUENCE [LARGE SCALE GENOMIC DNA]</scope>
    <source>
        <strain evidence="4 5">FT92W</strain>
    </source>
</reference>
<protein>
    <submittedName>
        <fullName evidence="4">NAD-dependent epimerase/dehydratase family protein</fullName>
    </submittedName>
</protein>
<name>A0A7X2ITH1_9BURK</name>